<name>A0A0G1IWB7_9BACT</name>
<accession>A0A0G1IWB7</accession>
<evidence type="ECO:0000313" key="2">
    <source>
        <dbReference type="Proteomes" id="UP000034652"/>
    </source>
</evidence>
<dbReference type="AlphaFoldDB" id="A0A0G1IWB7"/>
<organism evidence="1 2">
    <name type="scientific">Candidatus Giovannonibacteria bacterium GW2011_GWA1_44_29</name>
    <dbReference type="NCBI Taxonomy" id="1618646"/>
    <lineage>
        <taxon>Bacteria</taxon>
        <taxon>Candidatus Giovannoniibacteriota</taxon>
    </lineage>
</organism>
<evidence type="ECO:0000313" key="1">
    <source>
        <dbReference type="EMBL" id="KKT63686.1"/>
    </source>
</evidence>
<dbReference type="Proteomes" id="UP000034652">
    <property type="component" value="Unassembled WGS sequence"/>
</dbReference>
<comment type="caution">
    <text evidence="1">The sequence shown here is derived from an EMBL/GenBank/DDBJ whole genome shotgun (WGS) entry which is preliminary data.</text>
</comment>
<reference evidence="1 2" key="1">
    <citation type="journal article" date="2015" name="Nature">
        <title>rRNA introns, odd ribosomes, and small enigmatic genomes across a large radiation of phyla.</title>
        <authorList>
            <person name="Brown C.T."/>
            <person name="Hug L.A."/>
            <person name="Thomas B.C."/>
            <person name="Sharon I."/>
            <person name="Castelle C.J."/>
            <person name="Singh A."/>
            <person name="Wilkins M.J."/>
            <person name="Williams K.H."/>
            <person name="Banfield J.F."/>
        </authorList>
    </citation>
    <scope>NUCLEOTIDE SEQUENCE [LARGE SCALE GENOMIC DNA]</scope>
</reference>
<sequence>MKQRDWLRACRKLGLLVDCRRGDGSHCLVKHPKTDAKYTIQHKLHKFLNMKIFKKMMEWGFQESEIWDALK</sequence>
<gene>
    <name evidence="1" type="ORF">UW57_C0005G0029</name>
</gene>
<evidence type="ECO:0008006" key="3">
    <source>
        <dbReference type="Google" id="ProtNLM"/>
    </source>
</evidence>
<dbReference type="EMBL" id="LCIV01000005">
    <property type="protein sequence ID" value="KKT63686.1"/>
    <property type="molecule type" value="Genomic_DNA"/>
</dbReference>
<protein>
    <recommendedName>
        <fullName evidence="3">YcfA family protein</fullName>
    </recommendedName>
</protein>
<proteinExistence type="predicted"/>
<dbReference type="STRING" id="1618646.UW57_C0005G0029"/>